<evidence type="ECO:0008006" key="3">
    <source>
        <dbReference type="Google" id="ProtNLM"/>
    </source>
</evidence>
<dbReference type="SUPFAM" id="SSF52833">
    <property type="entry name" value="Thioredoxin-like"/>
    <property type="match status" value="1"/>
</dbReference>
<proteinExistence type="predicted"/>
<dbReference type="InterPro" id="IPR011893">
    <property type="entry name" value="Selenoprotein_Rdx-typ"/>
</dbReference>
<keyword evidence="1" id="KW-0676">Redox-active center</keyword>
<dbReference type="AlphaFoldDB" id="A0A381XIM8"/>
<reference evidence="2" key="1">
    <citation type="submission" date="2018-05" db="EMBL/GenBank/DDBJ databases">
        <authorList>
            <person name="Lanie J.A."/>
            <person name="Ng W.-L."/>
            <person name="Kazmierczak K.M."/>
            <person name="Andrzejewski T.M."/>
            <person name="Davidsen T.M."/>
            <person name="Wayne K.J."/>
            <person name="Tettelin H."/>
            <person name="Glass J.I."/>
            <person name="Rusch D."/>
            <person name="Podicherti R."/>
            <person name="Tsui H.-C.T."/>
            <person name="Winkler M.E."/>
        </authorList>
    </citation>
    <scope>NUCLEOTIDE SEQUENCE</scope>
</reference>
<dbReference type="Pfam" id="PF10262">
    <property type="entry name" value="Rdx"/>
    <property type="match status" value="1"/>
</dbReference>
<gene>
    <name evidence="2" type="ORF">METZ01_LOCUS117175</name>
</gene>
<evidence type="ECO:0000256" key="1">
    <source>
        <dbReference type="ARBA" id="ARBA00023284"/>
    </source>
</evidence>
<dbReference type="InterPro" id="IPR036249">
    <property type="entry name" value="Thioredoxin-like_sf"/>
</dbReference>
<evidence type="ECO:0000313" key="2">
    <source>
        <dbReference type="EMBL" id="SVA64321.1"/>
    </source>
</evidence>
<name>A0A381XIM8_9ZZZZ</name>
<organism evidence="2">
    <name type="scientific">marine metagenome</name>
    <dbReference type="NCBI Taxonomy" id="408172"/>
    <lineage>
        <taxon>unclassified sequences</taxon>
        <taxon>metagenomes</taxon>
        <taxon>ecological metagenomes</taxon>
    </lineage>
</organism>
<sequence length="57" mass="6349">MATKLLEKYGNSITNFSLTPSGGGVYEVEKNGKLIFSKKSLDRFPELDEIIALIDEK</sequence>
<dbReference type="Gene3D" id="3.40.30.10">
    <property type="entry name" value="Glutaredoxin"/>
    <property type="match status" value="1"/>
</dbReference>
<dbReference type="NCBIfam" id="TIGR02174">
    <property type="entry name" value="CXXU_selWTH"/>
    <property type="match status" value="1"/>
</dbReference>
<accession>A0A381XIM8</accession>
<dbReference type="EMBL" id="UINC01015238">
    <property type="protein sequence ID" value="SVA64321.1"/>
    <property type="molecule type" value="Genomic_DNA"/>
</dbReference>
<protein>
    <recommendedName>
        <fullName evidence="3">Selenoprotein W-related protein</fullName>
    </recommendedName>
</protein>